<proteinExistence type="predicted"/>
<reference evidence="1" key="1">
    <citation type="journal article" date="2015" name="Nature">
        <title>Complex archaea that bridge the gap between prokaryotes and eukaryotes.</title>
        <authorList>
            <person name="Spang A."/>
            <person name="Saw J.H."/>
            <person name="Jorgensen S.L."/>
            <person name="Zaremba-Niedzwiedzka K."/>
            <person name="Martijn J."/>
            <person name="Lind A.E."/>
            <person name="van Eijk R."/>
            <person name="Schleper C."/>
            <person name="Guy L."/>
            <person name="Ettema T.J."/>
        </authorList>
    </citation>
    <scope>NUCLEOTIDE SEQUENCE</scope>
</reference>
<evidence type="ECO:0000313" key="1">
    <source>
        <dbReference type="EMBL" id="KKL10747.1"/>
    </source>
</evidence>
<comment type="caution">
    <text evidence="1">The sequence shown here is derived from an EMBL/GenBank/DDBJ whole genome shotgun (WGS) entry which is preliminary data.</text>
</comment>
<gene>
    <name evidence="1" type="ORF">LCGC14_2552720</name>
</gene>
<sequence>MSTDSPAGQSIEAAWKELGIACWWRSRAPDSDEGVDFIANEQAAARACMLAVLDEAFKQKHWHTLYCMDEDVWCPRDRIAADIAALGKGKP</sequence>
<name>A0A0F9BAD1_9ZZZZ</name>
<dbReference type="EMBL" id="LAZR01041934">
    <property type="protein sequence ID" value="KKL10747.1"/>
    <property type="molecule type" value="Genomic_DNA"/>
</dbReference>
<organism evidence="1">
    <name type="scientific">marine sediment metagenome</name>
    <dbReference type="NCBI Taxonomy" id="412755"/>
    <lineage>
        <taxon>unclassified sequences</taxon>
        <taxon>metagenomes</taxon>
        <taxon>ecological metagenomes</taxon>
    </lineage>
</organism>
<dbReference type="AlphaFoldDB" id="A0A0F9BAD1"/>
<accession>A0A0F9BAD1</accession>
<protein>
    <submittedName>
        <fullName evidence="1">Uncharacterized protein</fullName>
    </submittedName>
</protein>